<keyword evidence="2" id="KW-1185">Reference proteome</keyword>
<feature type="non-terminal residue" evidence="1">
    <location>
        <position position="1"/>
    </location>
</feature>
<dbReference type="OMA" id="WVPATTQ"/>
<evidence type="ECO:0000313" key="1">
    <source>
        <dbReference type="EMBL" id="KHN78319.1"/>
    </source>
</evidence>
<proteinExistence type="predicted"/>
<dbReference type="AlphaFoldDB" id="A0A0B2VA15"/>
<sequence length="122" mass="13979">ELVYRSGAPFTNDKLPRSETNWWLPIPDGKFHATKIRTFNKAKNQYYTTYNIQPTNARSKCARDTVPISALRKCAIEMPLTQLQVCNYMLAWTEGDWSSVEIEGTCDIRAPRIAYSHKAGSY</sequence>
<protein>
    <submittedName>
        <fullName evidence="1">Uncharacterized protein</fullName>
    </submittedName>
</protein>
<comment type="caution">
    <text evidence="1">The sequence shown here is derived from an EMBL/GenBank/DDBJ whole genome shotgun (WGS) entry which is preliminary data.</text>
</comment>
<name>A0A0B2VA15_TOXCA</name>
<dbReference type="EMBL" id="JPKZ01002136">
    <property type="protein sequence ID" value="KHN78319.1"/>
    <property type="molecule type" value="Genomic_DNA"/>
</dbReference>
<dbReference type="OrthoDB" id="5787458at2759"/>
<reference evidence="1 2" key="1">
    <citation type="submission" date="2014-11" db="EMBL/GenBank/DDBJ databases">
        <title>Genetic blueprint of the zoonotic pathogen Toxocara canis.</title>
        <authorList>
            <person name="Zhu X.-Q."/>
            <person name="Korhonen P.K."/>
            <person name="Cai H."/>
            <person name="Young N.D."/>
            <person name="Nejsum P."/>
            <person name="von Samson-Himmelstjerna G."/>
            <person name="Boag P.R."/>
            <person name="Tan P."/>
            <person name="Li Q."/>
            <person name="Min J."/>
            <person name="Yang Y."/>
            <person name="Wang X."/>
            <person name="Fang X."/>
            <person name="Hall R.S."/>
            <person name="Hofmann A."/>
            <person name="Sternberg P.W."/>
            <person name="Jex A.R."/>
            <person name="Gasser R.B."/>
        </authorList>
    </citation>
    <scope>NUCLEOTIDE SEQUENCE [LARGE SCALE GENOMIC DNA]</scope>
    <source>
        <strain evidence="1">PN_DK_2014</strain>
    </source>
</reference>
<dbReference type="Proteomes" id="UP000031036">
    <property type="component" value="Unassembled WGS sequence"/>
</dbReference>
<organism evidence="1 2">
    <name type="scientific">Toxocara canis</name>
    <name type="common">Canine roundworm</name>
    <dbReference type="NCBI Taxonomy" id="6265"/>
    <lineage>
        <taxon>Eukaryota</taxon>
        <taxon>Metazoa</taxon>
        <taxon>Ecdysozoa</taxon>
        <taxon>Nematoda</taxon>
        <taxon>Chromadorea</taxon>
        <taxon>Rhabditida</taxon>
        <taxon>Spirurina</taxon>
        <taxon>Ascaridomorpha</taxon>
        <taxon>Ascaridoidea</taxon>
        <taxon>Toxocaridae</taxon>
        <taxon>Toxocara</taxon>
    </lineage>
</organism>
<gene>
    <name evidence="1" type="ORF">Tcan_16982</name>
</gene>
<accession>A0A0B2VA15</accession>
<evidence type="ECO:0000313" key="2">
    <source>
        <dbReference type="Proteomes" id="UP000031036"/>
    </source>
</evidence>